<dbReference type="InterPro" id="IPR006439">
    <property type="entry name" value="HAD-SF_hydro_IA"/>
</dbReference>
<evidence type="ECO:0000256" key="2">
    <source>
        <dbReference type="ARBA" id="ARBA00004818"/>
    </source>
</evidence>
<dbReference type="GO" id="GO:0006281">
    <property type="term" value="P:DNA repair"/>
    <property type="evidence" value="ECO:0007669"/>
    <property type="project" value="TreeGrafter"/>
</dbReference>
<dbReference type="Proteomes" id="UP000264702">
    <property type="component" value="Unassembled WGS sequence"/>
</dbReference>
<dbReference type="InterPro" id="IPR023198">
    <property type="entry name" value="PGP-like_dom2"/>
</dbReference>
<dbReference type="PANTHER" id="PTHR43434">
    <property type="entry name" value="PHOSPHOGLYCOLATE PHOSPHATASE"/>
    <property type="match status" value="1"/>
</dbReference>
<dbReference type="InterPro" id="IPR023214">
    <property type="entry name" value="HAD_sf"/>
</dbReference>
<evidence type="ECO:0000256" key="4">
    <source>
        <dbReference type="ARBA" id="ARBA00013078"/>
    </source>
</evidence>
<dbReference type="Gene3D" id="1.10.150.240">
    <property type="entry name" value="Putative phosphatase, domain 2"/>
    <property type="match status" value="1"/>
</dbReference>
<proteinExistence type="inferred from homology"/>
<comment type="similarity">
    <text evidence="3">Belongs to the HAD-like hydrolase superfamily. CbbY/CbbZ/Gph/YieH family.</text>
</comment>
<evidence type="ECO:0000256" key="3">
    <source>
        <dbReference type="ARBA" id="ARBA00006171"/>
    </source>
</evidence>
<gene>
    <name evidence="5" type="ORF">D0Y96_01435</name>
</gene>
<comment type="pathway">
    <text evidence="2">Organic acid metabolism; glycolate biosynthesis; glycolate from 2-phosphoglycolate: step 1/1.</text>
</comment>
<keyword evidence="6" id="KW-1185">Reference proteome</keyword>
<dbReference type="NCBIfam" id="TIGR01509">
    <property type="entry name" value="HAD-SF-IA-v3"/>
    <property type="match status" value="1"/>
</dbReference>
<dbReference type="PANTHER" id="PTHR43434:SF1">
    <property type="entry name" value="PHOSPHOGLYCOLATE PHOSPHATASE"/>
    <property type="match status" value="1"/>
</dbReference>
<dbReference type="SFLD" id="SFLDS00003">
    <property type="entry name" value="Haloacid_Dehalogenase"/>
    <property type="match status" value="1"/>
</dbReference>
<dbReference type="InterPro" id="IPR036412">
    <property type="entry name" value="HAD-like_sf"/>
</dbReference>
<evidence type="ECO:0000313" key="5">
    <source>
        <dbReference type="EMBL" id="RFU18267.1"/>
    </source>
</evidence>
<dbReference type="AlphaFoldDB" id="A0A372ITJ0"/>
<dbReference type="GO" id="GO:0008967">
    <property type="term" value="F:phosphoglycolate phosphatase activity"/>
    <property type="evidence" value="ECO:0007669"/>
    <property type="project" value="UniProtKB-EC"/>
</dbReference>
<dbReference type="SFLD" id="SFLDG01129">
    <property type="entry name" value="C1.5:_HAD__Beta-PGM__Phosphata"/>
    <property type="match status" value="1"/>
</dbReference>
<dbReference type="EMBL" id="QVQT01000001">
    <property type="protein sequence ID" value="RFU18267.1"/>
    <property type="molecule type" value="Genomic_DNA"/>
</dbReference>
<dbReference type="EC" id="3.1.3.18" evidence="4"/>
<dbReference type="Gene3D" id="3.40.50.1000">
    <property type="entry name" value="HAD superfamily/HAD-like"/>
    <property type="match status" value="1"/>
</dbReference>
<dbReference type="GO" id="GO:0005829">
    <property type="term" value="C:cytosol"/>
    <property type="evidence" value="ECO:0007669"/>
    <property type="project" value="TreeGrafter"/>
</dbReference>
<comment type="caution">
    <text evidence="5">The sequence shown here is derived from an EMBL/GenBank/DDBJ whole genome shotgun (WGS) entry which is preliminary data.</text>
</comment>
<dbReference type="InterPro" id="IPR041492">
    <property type="entry name" value="HAD_2"/>
</dbReference>
<dbReference type="OrthoDB" id="9807630at2"/>
<organism evidence="5 6">
    <name type="scientific">Paracidobacterium acidisoli</name>
    <dbReference type="NCBI Taxonomy" id="2303751"/>
    <lineage>
        <taxon>Bacteria</taxon>
        <taxon>Pseudomonadati</taxon>
        <taxon>Acidobacteriota</taxon>
        <taxon>Terriglobia</taxon>
        <taxon>Terriglobales</taxon>
        <taxon>Acidobacteriaceae</taxon>
        <taxon>Paracidobacterium</taxon>
    </lineage>
</organism>
<dbReference type="NCBIfam" id="TIGR01549">
    <property type="entry name" value="HAD-SF-IA-v1"/>
    <property type="match status" value="1"/>
</dbReference>
<evidence type="ECO:0000256" key="1">
    <source>
        <dbReference type="ARBA" id="ARBA00000830"/>
    </source>
</evidence>
<name>A0A372ITJ0_9BACT</name>
<protein>
    <recommendedName>
        <fullName evidence="4">phosphoglycolate phosphatase</fullName>
        <ecNumber evidence="4">3.1.3.18</ecNumber>
    </recommendedName>
</protein>
<accession>A0A372ITJ0</accession>
<sequence>MLSIFQPIPAEAIRLIVFDLDGTLIDSRKDLCNSVNAMLSEFRRQPLPEEIISTYIGDGAGMLVRRALGDPHDEALIEDALTHFLDYYREHKLDHTYVYEGVFDSLQAMRALPDGSSRSMAVLTNKPIGPSEAICSALGLSPYFFRIYGGNSFVTKKPDPEGLNRLIAEAGVSPGETLMIGDSDVDILTARRSGTWAIGCKYGLSSHTVETIPSDCLVDSPSEWAKALSSGK</sequence>
<evidence type="ECO:0000313" key="6">
    <source>
        <dbReference type="Proteomes" id="UP000264702"/>
    </source>
</evidence>
<reference evidence="5 6" key="1">
    <citation type="submission" date="2018-08" db="EMBL/GenBank/DDBJ databases">
        <title>Acidipila sp. 4G-K13, an acidobacterium isolated from forest soil.</title>
        <authorList>
            <person name="Gao Z.-H."/>
            <person name="Qiu L.-H."/>
        </authorList>
    </citation>
    <scope>NUCLEOTIDE SEQUENCE [LARGE SCALE GENOMIC DNA]</scope>
    <source>
        <strain evidence="5 6">4G-K13</strain>
    </source>
</reference>
<dbReference type="InterPro" id="IPR050155">
    <property type="entry name" value="HAD-like_hydrolase_sf"/>
</dbReference>
<comment type="catalytic activity">
    <reaction evidence="1">
        <text>2-phosphoglycolate + H2O = glycolate + phosphate</text>
        <dbReference type="Rhea" id="RHEA:14369"/>
        <dbReference type="ChEBI" id="CHEBI:15377"/>
        <dbReference type="ChEBI" id="CHEBI:29805"/>
        <dbReference type="ChEBI" id="CHEBI:43474"/>
        <dbReference type="ChEBI" id="CHEBI:58033"/>
        <dbReference type="EC" id="3.1.3.18"/>
    </reaction>
</comment>
<dbReference type="RefSeq" id="WP_117297541.1">
    <property type="nucleotide sequence ID" value="NZ_QVQT02000001.1"/>
</dbReference>
<dbReference type="SUPFAM" id="SSF56784">
    <property type="entry name" value="HAD-like"/>
    <property type="match status" value="1"/>
</dbReference>
<keyword evidence="5" id="KW-0378">Hydrolase</keyword>
<dbReference type="Pfam" id="PF13419">
    <property type="entry name" value="HAD_2"/>
    <property type="match status" value="1"/>
</dbReference>